<organism evidence="1">
    <name type="scientific">marine metagenome</name>
    <dbReference type="NCBI Taxonomy" id="408172"/>
    <lineage>
        <taxon>unclassified sequences</taxon>
        <taxon>metagenomes</taxon>
        <taxon>ecological metagenomes</taxon>
    </lineage>
</organism>
<name>A0A381R2I8_9ZZZZ</name>
<dbReference type="AlphaFoldDB" id="A0A381R2I8"/>
<sequence>MKNILATFSIITLFYGCASVELPQEEGWAGRNFNALIVAWGTPFNTSDFSDGRKVARFNLAHCERSRCLYSASEIIDGLSYYCNIDVFVEPDNTVARMDHIAEGGEGSCLRLISELGE</sequence>
<gene>
    <name evidence="1" type="ORF">METZ01_LOCUS38819</name>
</gene>
<accession>A0A381R2I8</accession>
<dbReference type="EMBL" id="UINC01001659">
    <property type="protein sequence ID" value="SUZ85965.1"/>
    <property type="molecule type" value="Genomic_DNA"/>
</dbReference>
<evidence type="ECO:0008006" key="2">
    <source>
        <dbReference type="Google" id="ProtNLM"/>
    </source>
</evidence>
<protein>
    <recommendedName>
        <fullName evidence="2">Lipoprotein</fullName>
    </recommendedName>
</protein>
<evidence type="ECO:0000313" key="1">
    <source>
        <dbReference type="EMBL" id="SUZ85965.1"/>
    </source>
</evidence>
<reference evidence="1" key="1">
    <citation type="submission" date="2018-05" db="EMBL/GenBank/DDBJ databases">
        <authorList>
            <person name="Lanie J.A."/>
            <person name="Ng W.-L."/>
            <person name="Kazmierczak K.M."/>
            <person name="Andrzejewski T.M."/>
            <person name="Davidsen T.M."/>
            <person name="Wayne K.J."/>
            <person name="Tettelin H."/>
            <person name="Glass J.I."/>
            <person name="Rusch D."/>
            <person name="Podicherti R."/>
            <person name="Tsui H.-C.T."/>
            <person name="Winkler M.E."/>
        </authorList>
    </citation>
    <scope>NUCLEOTIDE SEQUENCE</scope>
</reference>
<dbReference type="PROSITE" id="PS51257">
    <property type="entry name" value="PROKAR_LIPOPROTEIN"/>
    <property type="match status" value="1"/>
</dbReference>
<proteinExistence type="predicted"/>